<dbReference type="Proteomes" id="UP000177751">
    <property type="component" value="Unassembled WGS sequence"/>
</dbReference>
<sequence>MAKEKGISTVIGIIIIVVFSAVVFGGVFAYQYLIQPKEQVKIENSQNIVGGDKDEHGCIGSAGYSWCEAKQKCLRVWEEKCQVTPVDPTAGWKTYTNNEYGFEIKYPNDFYPNAIDAKYDGNATDVRLNNPFELESIKYNYKLPKLNSIATLYLDAKEYKNSGFQFAYFNVGVDEDASDVATCQTLVSGPAGSGMSQKTPLNINGKTFYRYKLYDDAMGGQRGTGYVYFGVIENKCFVMHGFHAHIDSRGFSDVKVNFDDSEVSEISEKLNSVAITFKFTNTVVEMSLWPNVNTFDLVNKTFQAKGVRDSVSVKNIKVYTNSSTKISSQDMANSFNNFQDIYSAMKNWVGPEWWFTVRGTVQSDGSLSASEIFIQGQ</sequence>
<accession>A0A1G2JDN6</accession>
<reference evidence="2 3" key="1">
    <citation type="journal article" date="2016" name="Nat. Commun.">
        <title>Thousands of microbial genomes shed light on interconnected biogeochemical processes in an aquifer system.</title>
        <authorList>
            <person name="Anantharaman K."/>
            <person name="Brown C.T."/>
            <person name="Hug L.A."/>
            <person name="Sharon I."/>
            <person name="Castelle C.J."/>
            <person name="Probst A.J."/>
            <person name="Thomas B.C."/>
            <person name="Singh A."/>
            <person name="Wilkins M.J."/>
            <person name="Karaoz U."/>
            <person name="Brodie E.L."/>
            <person name="Williams K.H."/>
            <person name="Hubbard S.S."/>
            <person name="Banfield J.F."/>
        </authorList>
    </citation>
    <scope>NUCLEOTIDE SEQUENCE [LARGE SCALE GENOMIC DNA]</scope>
</reference>
<evidence type="ECO:0000313" key="3">
    <source>
        <dbReference type="Proteomes" id="UP000177751"/>
    </source>
</evidence>
<keyword evidence="1" id="KW-1133">Transmembrane helix</keyword>
<comment type="caution">
    <text evidence="2">The sequence shown here is derived from an EMBL/GenBank/DDBJ whole genome shotgun (WGS) entry which is preliminary data.</text>
</comment>
<dbReference type="AlphaFoldDB" id="A0A1G2JDN6"/>
<keyword evidence="1" id="KW-0812">Transmembrane</keyword>
<proteinExistence type="predicted"/>
<dbReference type="EMBL" id="MHPP01000015">
    <property type="protein sequence ID" value="OGZ84530.1"/>
    <property type="molecule type" value="Genomic_DNA"/>
</dbReference>
<gene>
    <name evidence="2" type="ORF">A2401_01860</name>
</gene>
<protein>
    <submittedName>
        <fullName evidence="2">Uncharacterized protein</fullName>
    </submittedName>
</protein>
<feature type="transmembrane region" description="Helical" evidence="1">
    <location>
        <begin position="7"/>
        <end position="33"/>
    </location>
</feature>
<evidence type="ECO:0000256" key="1">
    <source>
        <dbReference type="SAM" id="Phobius"/>
    </source>
</evidence>
<keyword evidence="1" id="KW-0472">Membrane</keyword>
<organism evidence="2 3">
    <name type="scientific">Candidatus Staskawiczbacteria bacterium RIFOXYC1_FULL_38_18</name>
    <dbReference type="NCBI Taxonomy" id="1802229"/>
    <lineage>
        <taxon>Bacteria</taxon>
        <taxon>Candidatus Staskawicziibacteriota</taxon>
    </lineage>
</organism>
<evidence type="ECO:0000313" key="2">
    <source>
        <dbReference type="EMBL" id="OGZ84530.1"/>
    </source>
</evidence>
<dbReference type="STRING" id="1802229.A2401_01860"/>
<name>A0A1G2JDN6_9BACT</name>